<feature type="domain" description="CCHC-type" evidence="1">
    <location>
        <begin position="198"/>
        <end position="214"/>
    </location>
</feature>
<dbReference type="InterPro" id="IPR001878">
    <property type="entry name" value="Znf_CCHC"/>
</dbReference>
<dbReference type="GO" id="GO:0008270">
    <property type="term" value="F:zinc ion binding"/>
    <property type="evidence" value="ECO:0007669"/>
    <property type="project" value="InterPro"/>
</dbReference>
<proteinExistence type="predicted"/>
<organism evidence="2 3">
    <name type="scientific">Brachionus calyciflorus</name>
    <dbReference type="NCBI Taxonomy" id="104777"/>
    <lineage>
        <taxon>Eukaryota</taxon>
        <taxon>Metazoa</taxon>
        <taxon>Spiralia</taxon>
        <taxon>Gnathifera</taxon>
        <taxon>Rotifera</taxon>
        <taxon>Eurotatoria</taxon>
        <taxon>Monogononta</taxon>
        <taxon>Pseudotrocha</taxon>
        <taxon>Ploima</taxon>
        <taxon>Brachionidae</taxon>
        <taxon>Brachionus</taxon>
    </lineage>
</organism>
<evidence type="ECO:0000313" key="2">
    <source>
        <dbReference type="EMBL" id="CAF0709222.1"/>
    </source>
</evidence>
<dbReference type="GO" id="GO:0003676">
    <property type="term" value="F:nucleic acid binding"/>
    <property type="evidence" value="ECO:0007669"/>
    <property type="project" value="InterPro"/>
</dbReference>
<evidence type="ECO:0000313" key="3">
    <source>
        <dbReference type="Proteomes" id="UP000663879"/>
    </source>
</evidence>
<dbReference type="Proteomes" id="UP000663879">
    <property type="component" value="Unassembled WGS sequence"/>
</dbReference>
<dbReference type="SUPFAM" id="SSF57756">
    <property type="entry name" value="Retrovirus zinc finger-like domains"/>
    <property type="match status" value="1"/>
</dbReference>
<evidence type="ECO:0000259" key="1">
    <source>
        <dbReference type="SMART" id="SM00343"/>
    </source>
</evidence>
<feature type="domain" description="CCHC-type" evidence="1">
    <location>
        <begin position="178"/>
        <end position="194"/>
    </location>
</feature>
<dbReference type="InterPro" id="IPR036875">
    <property type="entry name" value="Znf_CCHC_sf"/>
</dbReference>
<protein>
    <recommendedName>
        <fullName evidence="1">CCHC-type domain-containing protein</fullName>
    </recommendedName>
</protein>
<name>A0A813M3K3_9BILA</name>
<keyword evidence="3" id="KW-1185">Reference proteome</keyword>
<dbReference type="AlphaFoldDB" id="A0A813M3K3"/>
<reference evidence="2" key="1">
    <citation type="submission" date="2021-02" db="EMBL/GenBank/DDBJ databases">
        <authorList>
            <person name="Nowell W R."/>
        </authorList>
    </citation>
    <scope>NUCLEOTIDE SEQUENCE</scope>
    <source>
        <strain evidence="2">Ploen Becks lab</strain>
    </source>
</reference>
<dbReference type="SMART" id="SM00343">
    <property type="entry name" value="ZnF_C2HC"/>
    <property type="match status" value="2"/>
</dbReference>
<comment type="caution">
    <text evidence="2">The sequence shown here is derived from an EMBL/GenBank/DDBJ whole genome shotgun (WGS) entry which is preliminary data.</text>
</comment>
<sequence length="326" mass="38743">MDNKNGKRVLDQKTNKLDTNKKCKIEEKQTQEVSMTDECEKKKDDKYVTKFFGGDLYKYYDDSNGKINYYELIDIFNLIKEDISIINLRITKRKDVHYLTVSVREKEDHKLNKSNIIRFNNNKNKTIMPLTVYKPKRLYMESLVAVTESEQQFRALKEGIEFKKKKYDTEAWLYRPLQCMKCTQFGHKAIECKHHTKVCFKFRAEGHKRDECKKTVREYKCTHWGKKQNCESRSCPVTQKEYRKCNREYATILKNHGILDENFEKMFGNEEVDYENETDKETYRNTKIITEMINAIAIQVDAIEGRVDGHDNDIVELNEVVACHEE</sequence>
<gene>
    <name evidence="2" type="ORF">OXX778_LOCUS769</name>
</gene>
<dbReference type="EMBL" id="CAJNOC010000041">
    <property type="protein sequence ID" value="CAF0709222.1"/>
    <property type="molecule type" value="Genomic_DNA"/>
</dbReference>
<dbReference type="OrthoDB" id="6779801at2759"/>
<accession>A0A813M3K3</accession>